<feature type="domain" description="Response regulatory" evidence="3">
    <location>
        <begin position="11"/>
        <end position="132"/>
    </location>
</feature>
<keyword evidence="1 2" id="KW-0597">Phosphoprotein</keyword>
<proteinExistence type="predicted"/>
<reference evidence="4 5" key="1">
    <citation type="submission" date="2017-07" db="EMBL/GenBank/DDBJ databases">
        <title>Draft Genome Sequences of Select Purple Nonsulfur Bacteria.</title>
        <authorList>
            <person name="Lasarre B."/>
            <person name="Mckinlay J.B."/>
        </authorList>
    </citation>
    <scope>NUCLEOTIDE SEQUENCE [LARGE SCALE GENOMIC DNA]</scope>
    <source>
        <strain evidence="4 5">DSM 11907</strain>
    </source>
</reference>
<dbReference type="Gene3D" id="3.40.50.2300">
    <property type="match status" value="1"/>
</dbReference>
<dbReference type="SMART" id="SM00448">
    <property type="entry name" value="REC"/>
    <property type="match status" value="1"/>
</dbReference>
<feature type="modified residue" description="4-aspartylphosphate" evidence="2">
    <location>
        <position position="60"/>
    </location>
</feature>
<dbReference type="EMBL" id="NPEU01000068">
    <property type="protein sequence ID" value="RAI39657.1"/>
    <property type="molecule type" value="Genomic_DNA"/>
</dbReference>
<dbReference type="InterPro" id="IPR050595">
    <property type="entry name" value="Bact_response_regulator"/>
</dbReference>
<evidence type="ECO:0000259" key="3">
    <source>
        <dbReference type="PROSITE" id="PS50110"/>
    </source>
</evidence>
<name>A0A327KMD5_9BRAD</name>
<organism evidence="4 5">
    <name type="scientific">Rhodoplanes elegans</name>
    <dbReference type="NCBI Taxonomy" id="29408"/>
    <lineage>
        <taxon>Bacteria</taxon>
        <taxon>Pseudomonadati</taxon>
        <taxon>Pseudomonadota</taxon>
        <taxon>Alphaproteobacteria</taxon>
        <taxon>Hyphomicrobiales</taxon>
        <taxon>Nitrobacteraceae</taxon>
        <taxon>Rhodoplanes</taxon>
    </lineage>
</organism>
<dbReference type="InterPro" id="IPR011006">
    <property type="entry name" value="CheY-like_superfamily"/>
</dbReference>
<dbReference type="PROSITE" id="PS50110">
    <property type="entry name" value="RESPONSE_REGULATORY"/>
    <property type="match status" value="1"/>
</dbReference>
<dbReference type="PANTHER" id="PTHR44591">
    <property type="entry name" value="STRESS RESPONSE REGULATOR PROTEIN 1"/>
    <property type="match status" value="1"/>
</dbReference>
<protein>
    <recommendedName>
        <fullName evidence="3">Response regulatory domain-containing protein</fullName>
    </recommendedName>
</protein>
<dbReference type="OrthoDB" id="5456285at2"/>
<dbReference type="SUPFAM" id="SSF52172">
    <property type="entry name" value="CheY-like"/>
    <property type="match status" value="1"/>
</dbReference>
<evidence type="ECO:0000256" key="1">
    <source>
        <dbReference type="ARBA" id="ARBA00022553"/>
    </source>
</evidence>
<dbReference type="Pfam" id="PF00072">
    <property type="entry name" value="Response_reg"/>
    <property type="match status" value="1"/>
</dbReference>
<dbReference type="InterPro" id="IPR001789">
    <property type="entry name" value="Sig_transdc_resp-reg_receiver"/>
</dbReference>
<dbReference type="Proteomes" id="UP000248863">
    <property type="component" value="Unassembled WGS sequence"/>
</dbReference>
<accession>A0A327KMD5</accession>
<dbReference type="GO" id="GO:0000160">
    <property type="term" value="P:phosphorelay signal transduction system"/>
    <property type="evidence" value="ECO:0007669"/>
    <property type="project" value="InterPro"/>
</dbReference>
<evidence type="ECO:0000313" key="4">
    <source>
        <dbReference type="EMBL" id="RAI39657.1"/>
    </source>
</evidence>
<gene>
    <name evidence="4" type="ORF">CH338_08785</name>
</gene>
<comment type="caution">
    <text evidence="4">The sequence shown here is derived from an EMBL/GenBank/DDBJ whole genome shotgun (WGS) entry which is preliminary data.</text>
</comment>
<evidence type="ECO:0000313" key="5">
    <source>
        <dbReference type="Proteomes" id="UP000248863"/>
    </source>
</evidence>
<evidence type="ECO:0000256" key="2">
    <source>
        <dbReference type="PROSITE-ProRule" id="PRU00169"/>
    </source>
</evidence>
<sequence length="150" mass="15915">MTQRGSLAMAHILVVDDDELLRVVLSRALTEAGHTISAAASGRTALESLETDAYDLVICDVFMPEMDGFETLRAVKERVPDLPVVAISAERRSRPGVPSPDFLEMAVALGATAGLRKPLDLKALKALVARCLAADETSAPDTSRDPSEAG</sequence>
<dbReference type="AlphaFoldDB" id="A0A327KMD5"/>
<dbReference type="PANTHER" id="PTHR44591:SF23">
    <property type="entry name" value="CHEY SUBFAMILY"/>
    <property type="match status" value="1"/>
</dbReference>
<keyword evidence="5" id="KW-1185">Reference proteome</keyword>